<evidence type="ECO:0000256" key="4">
    <source>
        <dbReference type="ARBA" id="ARBA00022980"/>
    </source>
</evidence>
<evidence type="ECO:0000259" key="9">
    <source>
        <dbReference type="Pfam" id="PF00347"/>
    </source>
</evidence>
<comment type="subunit">
    <text evidence="6">Part of the 50S ribosomal subunit.</text>
</comment>
<comment type="caution">
    <text evidence="10">The sequence shown here is derived from an EMBL/GenBank/DDBJ whole genome shotgun (WGS) entry which is preliminary data.</text>
</comment>
<gene>
    <name evidence="6" type="primary">rplF</name>
    <name evidence="10" type="ORF">C4B24_02965</name>
</gene>
<dbReference type="PRINTS" id="PR00059">
    <property type="entry name" value="RIBOSOMALL6"/>
</dbReference>
<feature type="domain" description="Large ribosomal subunit protein uL6 alpha-beta" evidence="9">
    <location>
        <begin position="13"/>
        <end position="82"/>
    </location>
</feature>
<feature type="domain" description="Large ribosomal subunit protein uL6 alpha-beta" evidence="9">
    <location>
        <begin position="91"/>
        <end position="164"/>
    </location>
</feature>
<evidence type="ECO:0000256" key="6">
    <source>
        <dbReference type="HAMAP-Rule" id="MF_01365"/>
    </source>
</evidence>
<dbReference type="RefSeq" id="WP_131599193.1">
    <property type="nucleotide sequence ID" value="NZ_CBDBYK010000014.1"/>
</dbReference>
<evidence type="ECO:0000313" key="10">
    <source>
        <dbReference type="EMBL" id="TCG11133.1"/>
    </source>
</evidence>
<protein>
    <recommendedName>
        <fullName evidence="6">Large ribosomal subunit protein uL6</fullName>
    </recommendedName>
</protein>
<evidence type="ECO:0000256" key="2">
    <source>
        <dbReference type="ARBA" id="ARBA00022730"/>
    </source>
</evidence>
<keyword evidence="5 6" id="KW-0687">Ribonucleoprotein</keyword>
<comment type="similarity">
    <text evidence="1 6 7">Belongs to the universal ribosomal protein uL6 family.</text>
</comment>
<dbReference type="OrthoDB" id="9805007at2"/>
<dbReference type="PANTHER" id="PTHR11655">
    <property type="entry name" value="60S/50S RIBOSOMAL PROTEIN L6/L9"/>
    <property type="match status" value="1"/>
</dbReference>
<dbReference type="AlphaFoldDB" id="A0A4R0XKG7"/>
<dbReference type="GO" id="GO:0022625">
    <property type="term" value="C:cytosolic large ribosomal subunit"/>
    <property type="evidence" value="ECO:0007669"/>
    <property type="project" value="UniProtKB-UniRule"/>
</dbReference>
<dbReference type="Gene3D" id="3.90.930.12">
    <property type="entry name" value="Ribosomal protein L6, alpha-beta domain"/>
    <property type="match status" value="2"/>
</dbReference>
<dbReference type="PIRSF" id="PIRSF002162">
    <property type="entry name" value="Ribosomal_L6"/>
    <property type="match status" value="1"/>
</dbReference>
<keyword evidence="3 6" id="KW-0694">RNA-binding</keyword>
<sequence length="179" mass="19524">MSRVGNRIINIIEGVEVKINGTKVEIKGAKGTISREFSPLIAIENKDGQITTVRANENKQTKQLHGTTNALINNMIIGVSQGFKKELIIKGVGYKAALKGKELIVNAGYSHPHTVSIPEGLEVVVEKPTEISITGIEKEKVGQLAAIIRDIRRPNPYSGKGIMYKDEIIRRKEGKAAGK</sequence>
<name>A0A4R0XKG7_9MOLU</name>
<comment type="function">
    <text evidence="6 8">This protein binds to the 23S rRNA, and is important in its secondary structure. It is located near the subunit interface in the base of the L7/L12 stalk, and near the tRNA binding site of the peptidyltransferase center.</text>
</comment>
<evidence type="ECO:0000256" key="1">
    <source>
        <dbReference type="ARBA" id="ARBA00009356"/>
    </source>
</evidence>
<evidence type="ECO:0000256" key="3">
    <source>
        <dbReference type="ARBA" id="ARBA00022884"/>
    </source>
</evidence>
<dbReference type="GO" id="GO:0019843">
    <property type="term" value="F:rRNA binding"/>
    <property type="evidence" value="ECO:0007669"/>
    <property type="project" value="UniProtKB-UniRule"/>
</dbReference>
<proteinExistence type="inferred from homology"/>
<dbReference type="InterPro" id="IPR000702">
    <property type="entry name" value="Ribosomal_uL6-like"/>
</dbReference>
<dbReference type="GO" id="GO:0003735">
    <property type="term" value="F:structural constituent of ribosome"/>
    <property type="evidence" value="ECO:0007669"/>
    <property type="project" value="UniProtKB-UniRule"/>
</dbReference>
<dbReference type="GO" id="GO:0002181">
    <property type="term" value="P:cytoplasmic translation"/>
    <property type="evidence" value="ECO:0007669"/>
    <property type="project" value="TreeGrafter"/>
</dbReference>
<keyword evidence="11" id="KW-1185">Reference proteome</keyword>
<dbReference type="FunFam" id="3.90.930.12:FF:000001">
    <property type="entry name" value="50S ribosomal protein L6"/>
    <property type="match status" value="1"/>
</dbReference>
<keyword evidence="4 6" id="KW-0689">Ribosomal protein</keyword>
<dbReference type="HAMAP" id="MF_01365_B">
    <property type="entry name" value="Ribosomal_uL6_B"/>
    <property type="match status" value="1"/>
</dbReference>
<evidence type="ECO:0000313" key="11">
    <source>
        <dbReference type="Proteomes" id="UP000294192"/>
    </source>
</evidence>
<dbReference type="SUPFAM" id="SSF56053">
    <property type="entry name" value="Ribosomal protein L6"/>
    <property type="match status" value="2"/>
</dbReference>
<dbReference type="EMBL" id="PSZO01000012">
    <property type="protein sequence ID" value="TCG11133.1"/>
    <property type="molecule type" value="Genomic_DNA"/>
</dbReference>
<keyword evidence="2 6" id="KW-0699">rRNA-binding</keyword>
<dbReference type="PANTHER" id="PTHR11655:SF14">
    <property type="entry name" value="LARGE RIBOSOMAL SUBUNIT PROTEIN UL6M"/>
    <property type="match status" value="1"/>
</dbReference>
<evidence type="ECO:0000256" key="5">
    <source>
        <dbReference type="ARBA" id="ARBA00023274"/>
    </source>
</evidence>
<accession>A0A4R0XKG7</accession>
<organism evidence="10 11">
    <name type="scientific">Mycoplasma marinum</name>
    <dbReference type="NCBI Taxonomy" id="1937190"/>
    <lineage>
        <taxon>Bacteria</taxon>
        <taxon>Bacillati</taxon>
        <taxon>Mycoplasmatota</taxon>
        <taxon>Mollicutes</taxon>
        <taxon>Mycoplasmataceae</taxon>
        <taxon>Mycoplasma</taxon>
    </lineage>
</organism>
<dbReference type="InterPro" id="IPR020040">
    <property type="entry name" value="Ribosomal_uL6_a/b-dom"/>
</dbReference>
<evidence type="ECO:0000256" key="8">
    <source>
        <dbReference type="RuleBase" id="RU003870"/>
    </source>
</evidence>
<dbReference type="InterPro" id="IPR019906">
    <property type="entry name" value="Ribosomal_uL6_bac-type"/>
</dbReference>
<evidence type="ECO:0000256" key="7">
    <source>
        <dbReference type="RuleBase" id="RU003869"/>
    </source>
</evidence>
<dbReference type="Pfam" id="PF00347">
    <property type="entry name" value="Ribosomal_L6"/>
    <property type="match status" value="2"/>
</dbReference>
<reference evidence="10 11" key="1">
    <citation type="submission" date="2018-02" db="EMBL/GenBank/DDBJ databases">
        <title>Mycoplasma marinum and Mycoplasma todarodis sp. nov., moderately halophilic and psychrotolerant mycoplasmas isolated from cephalopods.</title>
        <authorList>
            <person name="Viver T."/>
        </authorList>
    </citation>
    <scope>NUCLEOTIDE SEQUENCE [LARGE SCALE GENOMIC DNA]</scope>
    <source>
        <strain evidence="10 11">PE</strain>
    </source>
</reference>
<dbReference type="FunFam" id="3.90.930.12:FF:000002">
    <property type="entry name" value="50S ribosomal protein L6"/>
    <property type="match status" value="1"/>
</dbReference>
<dbReference type="InterPro" id="IPR036789">
    <property type="entry name" value="Ribosomal_uL6-like_a/b-dom_sf"/>
</dbReference>
<dbReference type="Proteomes" id="UP000294192">
    <property type="component" value="Unassembled WGS sequence"/>
</dbReference>
<dbReference type="NCBIfam" id="TIGR03654">
    <property type="entry name" value="L6_bact"/>
    <property type="match status" value="1"/>
</dbReference>